<evidence type="ECO:0000313" key="2">
    <source>
        <dbReference type="Proteomes" id="UP000789920"/>
    </source>
</evidence>
<keyword evidence="2" id="KW-1185">Reference proteome</keyword>
<comment type="caution">
    <text evidence="1">The sequence shown here is derived from an EMBL/GenBank/DDBJ whole genome shotgun (WGS) entry which is preliminary data.</text>
</comment>
<reference evidence="1" key="1">
    <citation type="submission" date="2021-06" db="EMBL/GenBank/DDBJ databases">
        <authorList>
            <person name="Kallberg Y."/>
            <person name="Tangrot J."/>
            <person name="Rosling A."/>
        </authorList>
    </citation>
    <scope>NUCLEOTIDE SEQUENCE</scope>
    <source>
        <strain evidence="1">MA461A</strain>
    </source>
</reference>
<dbReference type="EMBL" id="CAJVQC010149654">
    <property type="protein sequence ID" value="CAG8846085.1"/>
    <property type="molecule type" value="Genomic_DNA"/>
</dbReference>
<sequence length="117" mass="13848">MVDEVIIEIQNELTKQHNEKITKIVCSPKLDYVATWNDKDKSACIYSIKDRMNPIFEGYYPLIKQVEHYLSNDDHLGEIRSYFLEATEYELNLLDPKHIALMPYNPYNLDDKDLRHA</sequence>
<gene>
    <name evidence="1" type="ORF">RPERSI_LOCUS33960</name>
</gene>
<proteinExistence type="predicted"/>
<evidence type="ECO:0000313" key="1">
    <source>
        <dbReference type="EMBL" id="CAG8846085.1"/>
    </source>
</evidence>
<name>A0ACA9SQ28_9GLOM</name>
<accession>A0ACA9SQ28</accession>
<organism evidence="1 2">
    <name type="scientific">Racocetra persica</name>
    <dbReference type="NCBI Taxonomy" id="160502"/>
    <lineage>
        <taxon>Eukaryota</taxon>
        <taxon>Fungi</taxon>
        <taxon>Fungi incertae sedis</taxon>
        <taxon>Mucoromycota</taxon>
        <taxon>Glomeromycotina</taxon>
        <taxon>Glomeromycetes</taxon>
        <taxon>Diversisporales</taxon>
        <taxon>Gigasporaceae</taxon>
        <taxon>Racocetra</taxon>
    </lineage>
</organism>
<protein>
    <submittedName>
        <fullName evidence="1">23223_t:CDS:1</fullName>
    </submittedName>
</protein>
<feature type="non-terminal residue" evidence="1">
    <location>
        <position position="117"/>
    </location>
</feature>
<dbReference type="Proteomes" id="UP000789920">
    <property type="component" value="Unassembled WGS sequence"/>
</dbReference>